<dbReference type="STRING" id="1547922.ISF6_1281"/>
<dbReference type="AlphaFoldDB" id="A0A0K8NYQ8"/>
<evidence type="ECO:0000256" key="1">
    <source>
        <dbReference type="SAM" id="Phobius"/>
    </source>
</evidence>
<keyword evidence="1 2" id="KW-0812">Transmembrane</keyword>
<feature type="transmembrane region" description="Helical" evidence="1">
    <location>
        <begin position="48"/>
        <end position="70"/>
    </location>
</feature>
<dbReference type="EMBL" id="BBYR01000023">
    <property type="protein sequence ID" value="GAP35508.1"/>
    <property type="molecule type" value="Genomic_DNA"/>
</dbReference>
<comment type="caution">
    <text evidence="2">The sequence shown here is derived from an EMBL/GenBank/DDBJ whole genome shotgun (WGS) entry which is preliminary data.</text>
</comment>
<feature type="transmembrane region" description="Helical" evidence="1">
    <location>
        <begin position="82"/>
        <end position="105"/>
    </location>
</feature>
<evidence type="ECO:0000313" key="2">
    <source>
        <dbReference type="EMBL" id="GAP35508.1"/>
    </source>
</evidence>
<keyword evidence="1" id="KW-0472">Membrane</keyword>
<reference evidence="2 3" key="2">
    <citation type="journal article" date="2016" name="Science">
        <title>A bacterium that degrades and assimilates poly(ethylene terephthalate).</title>
        <authorList>
            <person name="Yoshida S."/>
            <person name="Hiraga K."/>
            <person name="Takehana T."/>
            <person name="Taniguchi I."/>
            <person name="Yamaji H."/>
            <person name="Maeda Y."/>
            <person name="Toyohara K."/>
            <person name="Miyamoto K."/>
            <person name="Kimura Y."/>
            <person name="Oda K."/>
        </authorList>
    </citation>
    <scope>NUCLEOTIDE SEQUENCE [LARGE SCALE GENOMIC DNA]</scope>
    <source>
        <strain evidence="3">NBRC 110686 / TISTR 2288 / 201-F6</strain>
    </source>
</reference>
<keyword evidence="1" id="KW-1133">Transmembrane helix</keyword>
<evidence type="ECO:0000313" key="3">
    <source>
        <dbReference type="Proteomes" id="UP000037660"/>
    </source>
</evidence>
<feature type="transmembrane region" description="Helical" evidence="1">
    <location>
        <begin position="6"/>
        <end position="28"/>
    </location>
</feature>
<dbReference type="Pfam" id="PF05437">
    <property type="entry name" value="AzlD"/>
    <property type="match status" value="1"/>
</dbReference>
<gene>
    <name evidence="2" type="ORF">ISF6_1281</name>
</gene>
<proteinExistence type="predicted"/>
<dbReference type="InterPro" id="IPR008407">
    <property type="entry name" value="Brnchd-chn_aa_trnsp_AzlD"/>
</dbReference>
<name>A0A0K8NYQ8_PISS1</name>
<reference evidence="3" key="1">
    <citation type="submission" date="2015-07" db="EMBL/GenBank/DDBJ databases">
        <title>Discovery of a poly(ethylene terephthalate assimilation.</title>
        <authorList>
            <person name="Yoshida S."/>
            <person name="Hiraga K."/>
            <person name="Takehana T."/>
            <person name="Taniguchi I."/>
            <person name="Yamaji H."/>
            <person name="Maeda Y."/>
            <person name="Toyohara K."/>
            <person name="Miyamoto K."/>
            <person name="Kimura Y."/>
            <person name="Oda K."/>
        </authorList>
    </citation>
    <scope>NUCLEOTIDE SEQUENCE [LARGE SCALE GENOMIC DNA]</scope>
    <source>
        <strain evidence="3">NBRC 110686 / TISTR 2288 / 201-F6</strain>
    </source>
</reference>
<protein>
    <submittedName>
        <fullName evidence="2">Putative transmembrane protein</fullName>
    </submittedName>
</protein>
<keyword evidence="3" id="KW-1185">Reference proteome</keyword>
<sequence>MKDTDLATVVTLVLMVGITVLTRCFFFLSERPWTLPGWARRGLEFAPVAALAAVIVPELVMSQGALITTWRDARLFGAAAGIAWTAWRGGTLGAIVAGMAVYLPLRLLAGW</sequence>
<dbReference type="OrthoDB" id="515103at2"/>
<dbReference type="Proteomes" id="UP000037660">
    <property type="component" value="Unassembled WGS sequence"/>
</dbReference>
<accession>A0A0K8NYQ8</accession>
<dbReference type="RefSeq" id="WP_054019540.1">
    <property type="nucleotide sequence ID" value="NZ_BBYR01000023.1"/>
</dbReference>
<organism evidence="2 3">
    <name type="scientific">Piscinibacter sakaiensis</name>
    <name type="common">Ideonella sakaiensis</name>
    <dbReference type="NCBI Taxonomy" id="1547922"/>
    <lineage>
        <taxon>Bacteria</taxon>
        <taxon>Pseudomonadati</taxon>
        <taxon>Pseudomonadota</taxon>
        <taxon>Betaproteobacteria</taxon>
        <taxon>Burkholderiales</taxon>
        <taxon>Sphaerotilaceae</taxon>
        <taxon>Piscinibacter</taxon>
    </lineage>
</organism>